<sequence length="150" mass="16690">MADETTALNAFTHPEGAALCSEDVLFHIQANGDWLYLNSPLPPKFAALFSSILHCIDNEYYLITPVEKVKVSVDSYPLSLVDYESSSTIEPPYDTQLSFTSSIGTQLQAVNFTDVIVTDDGIYAPLVRGLVGQLNRACYYRYINEYLSCD</sequence>
<dbReference type="InterPro" id="IPR048341">
    <property type="entry name" value="DUF1285_N"/>
</dbReference>
<evidence type="ECO:0000259" key="1">
    <source>
        <dbReference type="Pfam" id="PF06938"/>
    </source>
</evidence>
<keyword evidence="3" id="KW-1185">Reference proteome</keyword>
<dbReference type="Proteomes" id="UP000619118">
    <property type="component" value="Unassembled WGS sequence"/>
</dbReference>
<organism evidence="2 3">
    <name type="scientific">Shewanella litoralis</name>
    <dbReference type="NCBI Taxonomy" id="2282700"/>
    <lineage>
        <taxon>Bacteria</taxon>
        <taxon>Pseudomonadati</taxon>
        <taxon>Pseudomonadota</taxon>
        <taxon>Gammaproteobacteria</taxon>
        <taxon>Alteromonadales</taxon>
        <taxon>Shewanellaceae</taxon>
        <taxon>Shewanella</taxon>
    </lineage>
</organism>
<reference evidence="3" key="1">
    <citation type="journal article" date="2019" name="Int. J. Syst. Evol. Microbiol.">
        <title>The Global Catalogue of Microorganisms (GCM) 10K type strain sequencing project: providing services to taxonomists for standard genome sequencing and annotation.</title>
        <authorList>
            <consortium name="The Broad Institute Genomics Platform"/>
            <consortium name="The Broad Institute Genome Sequencing Center for Infectious Disease"/>
            <person name="Wu L."/>
            <person name="Ma J."/>
        </authorList>
    </citation>
    <scope>NUCLEOTIDE SEQUENCE [LARGE SCALE GENOMIC DNA]</scope>
    <source>
        <strain evidence="3">JCM 32306</strain>
    </source>
</reference>
<dbReference type="InterPro" id="IPR023361">
    <property type="entry name" value="DUF1285_beta_roll_sf"/>
</dbReference>
<evidence type="ECO:0000313" key="2">
    <source>
        <dbReference type="EMBL" id="GGQ11064.1"/>
    </source>
</evidence>
<feature type="domain" description="DUF1285" evidence="1">
    <location>
        <begin position="22"/>
        <end position="74"/>
    </location>
</feature>
<evidence type="ECO:0000313" key="3">
    <source>
        <dbReference type="Proteomes" id="UP000619118"/>
    </source>
</evidence>
<proteinExistence type="predicted"/>
<comment type="caution">
    <text evidence="2">The sequence shown here is derived from an EMBL/GenBank/DDBJ whole genome shotgun (WGS) entry which is preliminary data.</text>
</comment>
<dbReference type="EMBL" id="BMQX01000005">
    <property type="protein sequence ID" value="GGQ11064.1"/>
    <property type="molecule type" value="Genomic_DNA"/>
</dbReference>
<accession>A0ABQ2R677</accession>
<dbReference type="Gene3D" id="3.10.540.10">
    <property type="entry name" value="duf1285 like domain"/>
    <property type="match status" value="1"/>
</dbReference>
<protein>
    <submittedName>
        <fullName evidence="2">DUF1285 domain-containing protein</fullName>
    </submittedName>
</protein>
<dbReference type="Gene3D" id="2.30.270.10">
    <property type="entry name" value="duf1285 protein"/>
    <property type="match status" value="1"/>
</dbReference>
<name>A0ABQ2R677_9GAMM</name>
<dbReference type="Pfam" id="PF06938">
    <property type="entry name" value="DUF1285_N"/>
    <property type="match status" value="1"/>
</dbReference>
<dbReference type="RefSeq" id="WP_160052927.1">
    <property type="nucleotide sequence ID" value="NZ_BMQX01000005.1"/>
</dbReference>
<gene>
    <name evidence="2" type="ORF">GCM10009411_09640</name>
</gene>